<dbReference type="EMBL" id="BOVJ01000127">
    <property type="protein sequence ID" value="GIQ65297.1"/>
    <property type="molecule type" value="Genomic_DNA"/>
</dbReference>
<dbReference type="InterPro" id="IPR053716">
    <property type="entry name" value="Flag_assembly_chemotaxis_eff"/>
</dbReference>
<keyword evidence="6" id="KW-0145">Chemotaxis</keyword>
<gene>
    <name evidence="12" type="ORF">PACILC2_38650</name>
</gene>
<dbReference type="RefSeq" id="WP_062492566.1">
    <property type="nucleotide sequence ID" value="NZ_BOVJ01000127.1"/>
</dbReference>
<evidence type="ECO:0000313" key="12">
    <source>
        <dbReference type="EMBL" id="GIQ65297.1"/>
    </source>
</evidence>
<comment type="subcellular location">
    <subcellularLocation>
        <location evidence="1">Cell membrane</location>
        <topology evidence="1">Peripheral membrane protein</topology>
        <orientation evidence="1">Cytoplasmic side</orientation>
    </subcellularLocation>
</comment>
<organism evidence="12 13">
    <name type="scientific">Paenibacillus cisolokensis</name>
    <dbReference type="NCBI Taxonomy" id="1658519"/>
    <lineage>
        <taxon>Bacteria</taxon>
        <taxon>Bacillati</taxon>
        <taxon>Bacillota</taxon>
        <taxon>Bacilli</taxon>
        <taxon>Bacillales</taxon>
        <taxon>Paenibacillaceae</taxon>
        <taxon>Paenibacillus</taxon>
    </lineage>
</organism>
<evidence type="ECO:0000313" key="13">
    <source>
        <dbReference type="Proteomes" id="UP000680304"/>
    </source>
</evidence>
<reference evidence="12 13" key="1">
    <citation type="submission" date="2021-04" db="EMBL/GenBank/DDBJ databases">
        <title>Draft genome sequence of Paenibacillus cisolokensis, LC2-13A.</title>
        <authorList>
            <person name="Uke A."/>
            <person name="Chhe C."/>
            <person name="Baramee S."/>
            <person name="Kosugi A."/>
        </authorList>
    </citation>
    <scope>NUCLEOTIDE SEQUENCE [LARGE SCALE GENOMIC DNA]</scope>
    <source>
        <strain evidence="12 13">LC2-13A</strain>
    </source>
</reference>
<dbReference type="Pfam" id="PF02050">
    <property type="entry name" value="FliJ"/>
    <property type="match status" value="1"/>
</dbReference>
<dbReference type="InterPro" id="IPR012823">
    <property type="entry name" value="Flagell_FliJ"/>
</dbReference>
<evidence type="ECO:0000256" key="9">
    <source>
        <dbReference type="ARBA" id="ARBA00023136"/>
    </source>
</evidence>
<evidence type="ECO:0000256" key="3">
    <source>
        <dbReference type="ARBA" id="ARBA00020392"/>
    </source>
</evidence>
<evidence type="ECO:0000256" key="8">
    <source>
        <dbReference type="ARBA" id="ARBA00022927"/>
    </source>
</evidence>
<evidence type="ECO:0000256" key="2">
    <source>
        <dbReference type="ARBA" id="ARBA00010004"/>
    </source>
</evidence>
<keyword evidence="5" id="KW-1003">Cell membrane</keyword>
<evidence type="ECO:0000256" key="11">
    <source>
        <dbReference type="SAM" id="Coils"/>
    </source>
</evidence>
<feature type="coiled-coil region" evidence="11">
    <location>
        <begin position="25"/>
        <end position="93"/>
    </location>
</feature>
<evidence type="ECO:0000256" key="6">
    <source>
        <dbReference type="ARBA" id="ARBA00022500"/>
    </source>
</evidence>
<evidence type="ECO:0000256" key="10">
    <source>
        <dbReference type="ARBA" id="ARBA00023225"/>
    </source>
</evidence>
<accession>A0ABQ4NAQ6</accession>
<keyword evidence="4" id="KW-0813">Transport</keyword>
<evidence type="ECO:0000256" key="4">
    <source>
        <dbReference type="ARBA" id="ARBA00022448"/>
    </source>
</evidence>
<dbReference type="Gene3D" id="1.10.287.1700">
    <property type="match status" value="1"/>
</dbReference>
<evidence type="ECO:0000256" key="1">
    <source>
        <dbReference type="ARBA" id="ARBA00004413"/>
    </source>
</evidence>
<keyword evidence="7" id="KW-1005">Bacterial flagellum biogenesis</keyword>
<comment type="similarity">
    <text evidence="2">Belongs to the FliJ family.</text>
</comment>
<keyword evidence="11" id="KW-0175">Coiled coil</keyword>
<keyword evidence="10" id="KW-1006">Bacterial flagellum protein export</keyword>
<protein>
    <recommendedName>
        <fullName evidence="3">Flagellar FliJ protein</fullName>
    </recommendedName>
</protein>
<proteinExistence type="inferred from homology"/>
<keyword evidence="8" id="KW-0653">Protein transport</keyword>
<evidence type="ECO:0000256" key="7">
    <source>
        <dbReference type="ARBA" id="ARBA00022795"/>
    </source>
</evidence>
<dbReference type="NCBIfam" id="TIGR02473">
    <property type="entry name" value="flagell_FliJ"/>
    <property type="match status" value="1"/>
</dbReference>
<name>A0ABQ4NAQ6_9BACL</name>
<evidence type="ECO:0000256" key="5">
    <source>
        <dbReference type="ARBA" id="ARBA00022475"/>
    </source>
</evidence>
<sequence length="147" mass="17082">MKFHYPYQKIVDLKSSEKTQAEWLLSAAIGKLQAEELSLEQLLEQRAIWTRRIQEAAETAVPLAELQLIQTYLDALDARISRKTAEVREARQAVDRSRSHLTDKMKDEKVWMKAKDRAFDQFRSAGLKREQNELDDMATARFVMAAR</sequence>
<dbReference type="Proteomes" id="UP000680304">
    <property type="component" value="Unassembled WGS sequence"/>
</dbReference>
<keyword evidence="13" id="KW-1185">Reference proteome</keyword>
<comment type="caution">
    <text evidence="12">The sequence shown here is derived from an EMBL/GenBank/DDBJ whole genome shotgun (WGS) entry which is preliminary data.</text>
</comment>
<keyword evidence="9" id="KW-0472">Membrane</keyword>